<evidence type="ECO:0000256" key="1">
    <source>
        <dbReference type="ARBA" id="ARBA00001947"/>
    </source>
</evidence>
<sequence length="285" mass="29558">MTDATPAILSVAPNGARRTKADHPAIPMTPADLAAAAVSAQAAGASLIHLHVRDADGRHTLDPGIYREATAEVRAAVGDGMIVQITTEAVGLYTPEQQIATVRTVRPEAASVALREIVPDDAGEALARDFYHWATDEGIHLQHILFTPEEVARFADLCARGVIPGDDLTVLYVLGRYTVGQKSDPADLDPFLAAAKDVPAGLIGPWFVCAFGAKEGACVGHAIAHGGHARVGFENNMLLPDGTTAPDNAALVTEAAKAAAAARRTVATGAQARAILGMSRTPVSG</sequence>
<proteinExistence type="predicted"/>
<evidence type="ECO:0000256" key="3">
    <source>
        <dbReference type="ARBA" id="ARBA00022723"/>
    </source>
</evidence>
<keyword evidence="3" id="KW-0479">Metal-binding</keyword>
<dbReference type="InterPro" id="IPR013785">
    <property type="entry name" value="Aldolase_TIM"/>
</dbReference>
<comment type="caution">
    <text evidence="5">The sequence shown here is derived from an EMBL/GenBank/DDBJ whole genome shotgun (WGS) entry which is preliminary data.</text>
</comment>
<organism evidence="5 6">
    <name type="scientific">Futiania mangrovi</name>
    <dbReference type="NCBI Taxonomy" id="2959716"/>
    <lineage>
        <taxon>Bacteria</taxon>
        <taxon>Pseudomonadati</taxon>
        <taxon>Pseudomonadota</taxon>
        <taxon>Alphaproteobacteria</taxon>
        <taxon>Futianiales</taxon>
        <taxon>Futianiaceae</taxon>
        <taxon>Futiania</taxon>
    </lineage>
</organism>
<accession>A0A9J6PCK8</accession>
<dbReference type="PANTHER" id="PTHR37418:SF2">
    <property type="entry name" value="3-KETO-5-AMINOHEXANOATE CLEAVAGE ENZYME"/>
    <property type="match status" value="1"/>
</dbReference>
<dbReference type="PANTHER" id="PTHR37418">
    <property type="entry name" value="3-KETO-5-AMINOHEXANOATE CLEAVAGE ENZYME-RELATED"/>
    <property type="match status" value="1"/>
</dbReference>
<comment type="cofactor">
    <cofactor evidence="1">
        <name>Zn(2+)</name>
        <dbReference type="ChEBI" id="CHEBI:29105"/>
    </cofactor>
</comment>
<keyword evidence="6" id="KW-1185">Reference proteome</keyword>
<keyword evidence="4" id="KW-0862">Zinc</keyword>
<dbReference type="RefSeq" id="WP_269331318.1">
    <property type="nucleotide sequence ID" value="NZ_JAMZFT010000001.1"/>
</dbReference>
<dbReference type="EMBL" id="JAMZFT010000001">
    <property type="protein sequence ID" value="MCP1335371.1"/>
    <property type="molecule type" value="Genomic_DNA"/>
</dbReference>
<dbReference type="Pfam" id="PF05853">
    <property type="entry name" value="BKACE"/>
    <property type="match status" value="1"/>
</dbReference>
<evidence type="ECO:0000313" key="6">
    <source>
        <dbReference type="Proteomes" id="UP001055804"/>
    </source>
</evidence>
<dbReference type="InterPro" id="IPR008567">
    <property type="entry name" value="BKACE"/>
</dbReference>
<dbReference type="AlphaFoldDB" id="A0A9J6PCK8"/>
<dbReference type="GO" id="GO:0046872">
    <property type="term" value="F:metal ion binding"/>
    <property type="evidence" value="ECO:0007669"/>
    <property type="project" value="UniProtKB-KW"/>
</dbReference>
<dbReference type="Gene3D" id="3.20.20.70">
    <property type="entry name" value="Aldolase class I"/>
    <property type="match status" value="1"/>
</dbReference>
<evidence type="ECO:0000256" key="4">
    <source>
        <dbReference type="ARBA" id="ARBA00022833"/>
    </source>
</evidence>
<dbReference type="Proteomes" id="UP001055804">
    <property type="component" value="Unassembled WGS sequence"/>
</dbReference>
<dbReference type="GO" id="GO:0043720">
    <property type="term" value="F:3-keto-5-aminohexanoate cleavage activity"/>
    <property type="evidence" value="ECO:0007669"/>
    <property type="project" value="InterPro"/>
</dbReference>
<evidence type="ECO:0000256" key="2">
    <source>
        <dbReference type="ARBA" id="ARBA00022679"/>
    </source>
</evidence>
<gene>
    <name evidence="5" type="ORF">NJQ99_03015</name>
</gene>
<keyword evidence="2" id="KW-0808">Transferase</keyword>
<evidence type="ECO:0000313" key="5">
    <source>
        <dbReference type="EMBL" id="MCP1335371.1"/>
    </source>
</evidence>
<name>A0A9J6PCK8_9PROT</name>
<protein>
    <submittedName>
        <fullName evidence="5">3-keto-5-aminohexanoate cleavage protein</fullName>
    </submittedName>
</protein>
<reference evidence="5" key="1">
    <citation type="submission" date="2022-06" db="EMBL/GenBank/DDBJ databases">
        <title>Isolation and Genomics of Futiania mangrovii gen. nov., sp. nov., a Rare and Metabolically-versatile member in the Class Alphaproteobacteria.</title>
        <authorList>
            <person name="Liu L."/>
            <person name="Huang W.-C."/>
            <person name="Pan J."/>
            <person name="Li J."/>
            <person name="Huang Y."/>
            <person name="Du H."/>
            <person name="Liu Y."/>
            <person name="Li M."/>
        </authorList>
    </citation>
    <scope>NUCLEOTIDE SEQUENCE</scope>
    <source>
        <strain evidence="5">FT118</strain>
    </source>
</reference>